<dbReference type="InterPro" id="IPR024079">
    <property type="entry name" value="MetalloPept_cat_dom_sf"/>
</dbReference>
<dbReference type="Pfam" id="PF12388">
    <property type="entry name" value="Peptidase_M57"/>
    <property type="match status" value="1"/>
</dbReference>
<dbReference type="RefSeq" id="WP_143918256.1">
    <property type="nucleotide sequence ID" value="NZ_CANMIK010000073.1"/>
</dbReference>
<keyword evidence="2" id="KW-0732">Signal</keyword>
<name>A0A554VDQ8_9FLAO</name>
<dbReference type="PROSITE" id="PS51257">
    <property type="entry name" value="PROKAR_LIPOPROTEIN"/>
    <property type="match status" value="1"/>
</dbReference>
<protein>
    <submittedName>
        <fullName evidence="3">Peptidase</fullName>
    </submittedName>
</protein>
<dbReference type="AlphaFoldDB" id="A0A554VDQ8"/>
<evidence type="ECO:0000313" key="4">
    <source>
        <dbReference type="Proteomes" id="UP000318833"/>
    </source>
</evidence>
<dbReference type="SUPFAM" id="SSF55486">
    <property type="entry name" value="Metalloproteases ('zincins'), catalytic domain"/>
    <property type="match status" value="1"/>
</dbReference>
<feature type="signal peptide" evidence="2">
    <location>
        <begin position="1"/>
        <end position="22"/>
    </location>
</feature>
<evidence type="ECO:0000256" key="1">
    <source>
        <dbReference type="SAM" id="MobiDB-lite"/>
    </source>
</evidence>
<dbReference type="InterPro" id="IPR024653">
    <property type="entry name" value="Peptidase_M10/M27/M57"/>
</dbReference>
<evidence type="ECO:0000256" key="2">
    <source>
        <dbReference type="SAM" id="SignalP"/>
    </source>
</evidence>
<feature type="chain" id="PRO_5021924760" evidence="2">
    <location>
        <begin position="23"/>
        <end position="286"/>
    </location>
</feature>
<sequence>MKKIKVLALCAIVAGFSTSCEKSDVASEAQPEAVTESISKEHREALLKTGVSDFGAEYITVQHPGQQPFDAILADGDIIFALDQLAEQALEESENNAKQYRTRNLVSQGRTIRVTGWTGSGNALTSKMRTGLQWAVNNYNRINISLNFVLTFGTDQGNNVDMVVYNNNRSGGGGSAGFPSGGRPNKYIQINAGTDSFSTNVNEHVIGHEMGHSVGLRHTNYARRNCPDGSNEGDGGVGAIHIPGTPTANQTGQAGLDTDSFMIACFSGNEDGEFSNFDRIALEALY</sequence>
<reference evidence="3 4" key="1">
    <citation type="submission" date="2019-07" db="EMBL/GenBank/DDBJ databases">
        <title>The draft genome sequence of Aquimarina algiphila M91.</title>
        <authorList>
            <person name="Meng X."/>
        </authorList>
    </citation>
    <scope>NUCLEOTIDE SEQUENCE [LARGE SCALE GENOMIC DNA]</scope>
    <source>
        <strain evidence="3 4">M91</strain>
    </source>
</reference>
<dbReference type="GO" id="GO:0008237">
    <property type="term" value="F:metallopeptidase activity"/>
    <property type="evidence" value="ECO:0007669"/>
    <property type="project" value="InterPro"/>
</dbReference>
<organism evidence="3 4">
    <name type="scientific">Aquimarina algiphila</name>
    <dbReference type="NCBI Taxonomy" id="2047982"/>
    <lineage>
        <taxon>Bacteria</taxon>
        <taxon>Pseudomonadati</taxon>
        <taxon>Bacteroidota</taxon>
        <taxon>Flavobacteriia</taxon>
        <taxon>Flavobacteriales</taxon>
        <taxon>Flavobacteriaceae</taxon>
        <taxon>Aquimarina</taxon>
    </lineage>
</organism>
<keyword evidence="4" id="KW-1185">Reference proteome</keyword>
<dbReference type="Proteomes" id="UP000318833">
    <property type="component" value="Unassembled WGS sequence"/>
</dbReference>
<dbReference type="EMBL" id="VLNR01000067">
    <property type="protein sequence ID" value="TSE05065.1"/>
    <property type="molecule type" value="Genomic_DNA"/>
</dbReference>
<accession>A0A554VDQ8</accession>
<evidence type="ECO:0000313" key="3">
    <source>
        <dbReference type="EMBL" id="TSE05065.1"/>
    </source>
</evidence>
<dbReference type="OrthoDB" id="785995at2"/>
<proteinExistence type="predicted"/>
<comment type="caution">
    <text evidence="3">The sequence shown here is derived from an EMBL/GenBank/DDBJ whole genome shotgun (WGS) entry which is preliminary data.</text>
</comment>
<dbReference type="Gene3D" id="3.40.390.10">
    <property type="entry name" value="Collagenase (Catalytic Domain)"/>
    <property type="match status" value="1"/>
</dbReference>
<feature type="region of interest" description="Disordered" evidence="1">
    <location>
        <begin position="232"/>
        <end position="253"/>
    </location>
</feature>
<gene>
    <name evidence="3" type="ORF">FOF46_24320</name>
</gene>